<dbReference type="InterPro" id="IPR017441">
    <property type="entry name" value="Protein_kinase_ATP_BS"/>
</dbReference>
<dbReference type="PROSITE" id="PS00108">
    <property type="entry name" value="PROTEIN_KINASE_ST"/>
    <property type="match status" value="1"/>
</dbReference>
<evidence type="ECO:0000256" key="1">
    <source>
        <dbReference type="ARBA" id="ARBA00022679"/>
    </source>
</evidence>
<evidence type="ECO:0000259" key="8">
    <source>
        <dbReference type="PROSITE" id="PS50011"/>
    </source>
</evidence>
<dbReference type="VEuPathDB" id="TriTrypDB:Lsey_0006_0060"/>
<feature type="compositionally biased region" description="Basic residues" evidence="7">
    <location>
        <begin position="567"/>
        <end position="585"/>
    </location>
</feature>
<dbReference type="InterPro" id="IPR008271">
    <property type="entry name" value="Ser/Thr_kinase_AS"/>
</dbReference>
<dbReference type="GO" id="GO:0005737">
    <property type="term" value="C:cytoplasm"/>
    <property type="evidence" value="ECO:0007669"/>
    <property type="project" value="TreeGrafter"/>
</dbReference>
<feature type="region of interest" description="Disordered" evidence="7">
    <location>
        <begin position="539"/>
        <end position="634"/>
    </location>
</feature>
<sequence>MASRLSTSSKKDWSGASLLLATDIAGALHCYVYVTGNSPSLQHLWTRRLDGSSDEDEAAEASHNSGISRFQCALSKRLSRLCSTIPSTKPTKATAKSSPYPVAGHAPLEQLPTAYASEGPNVFDEVRIPPSTEKLSSLPPSSATGKRFGGGTRQPSQALSAKTTNDDSNRRTVSSTVTKTAGTPPSAASPVSCPFCAAASLSSLLSVAGSANPATAISFPHSSRSTTTENEEVICCCSDTRDEHSKGFQCSDFMARVPNLFFSSKSNATGGYAAPFKAVHSKPAASLAEGSAAVVATDAPRSEIDWYWRCPQRVLRSDTTAANPTTEEERGALWERSLQTWIPLSKAARHWNRRCCRRHRLLLLRKMDETYTELNLFTGELLSTTGSASDLLEAGSFSSANSVFTDENLPLTRSGNADTSSSSASSSQTRADPAAVLSLTIQRHQTLLVQAPTSLPNAKNRKEMRNGKPANVTLSAGGAATTPTCLLKLTAPTVHFAVAWYPPEVSAAGTDASEQSSKDGKKDEKCIITASKFTVVRRSASAHSSSASSSDHGSTSASDIDMDVLSGRKRLPPRYHSPHTVRHGHPGSASSSASSSSSESNPLRLHARKTGKSAAAAGAGDTHNVGEADDGVPVRCGRGGDVYVAETFRGRPHSELGGDEEQARQQPILQLPVPLVQAVWIRLASSSYIRSDSTLEGDADGSDGTASQKPSAAGASSTSLPVSILPVPWLAEQACALHVVDGGHGVRSPRLQGPSTTASAAVPKTAATKATTATASTLRGFLLRTVRTDIITGLPSPSLEDYPRVLRDLSILDLLHGRASNFTDQHLCGRALVAFDSNSVSREHTEGVRTPHRGVSPSSTSGTYFHTERSTHGRQYRKGYVKREAPRDFHRGEQRDSSVSSPTDDGGIAQRIAPLPPHFVPSSSFFDENFEPLTMLGRGVGGAVLLTRHRVTGVFYAVKILVARDYESERDILQEVRVHAMLESKHVVRYHACWSEVITATRAQQLAFIGVCHTHEANGPRRPRLPAPQSAPALHDDYWYGRSVSGDRSSSLGRTSRAPHTAWSSEEERTRRAGVSRMRSAPGGWDRLILPSHSSVMLIGSESVSESVSPVTTVMRPNARLRSAPGSSAIMDEYAGDEDEVEDSVADDSSDSGTARGHVNLPLPNSQRSREKGCEGRQGKVGLRHNGAFHRATVGHGSATARDKKMHRGASGSAGDFTDTSPSSRSEESSDPEGESDDMGTESCERSGQSGDHTIIGSRVVFLQMEFCQVTLAHYLSSRASINRIENLVILLQIVSGLRYLQSRGVLHRDLKPTNVFMDYRCQYDKIVHSPNSSSASSSSSSENERGGNDVWAIPSVASLQQSDEFSRGRDSLNHSFSPCTALSIHRQRTLPLKAQGAAHDNGNARSLANLHPVMDPVTTFQLNSKHSSLDNLPSWDGGRSALDVVLHTSHQGASVLLQERLSRRPPPHTPGRQEPEAHAAPPPAETPTEHAADGCLVLHHEGKVFLQHLARWLCQHFVQVRLGDFGLAKFLCQQDIHVGGFVSMNATNTVGVGSPLYSSPEQLKGNRCTPASDVFSVGVIMAEMYLQPKTIAERLTVLREVRDGVYHDTELMTRYPELKLVRRLTVAQPEGRITLAAAQTALKATLLKALQQEVSHHCT</sequence>
<feature type="region of interest" description="Disordered" evidence="7">
    <location>
        <begin position="1045"/>
        <end position="1079"/>
    </location>
</feature>
<feature type="region of interest" description="Disordered" evidence="7">
    <location>
        <begin position="842"/>
        <end position="907"/>
    </location>
</feature>
<evidence type="ECO:0000256" key="5">
    <source>
        <dbReference type="ARBA" id="ARBA00037982"/>
    </source>
</evidence>
<dbReference type="Gene3D" id="1.10.510.10">
    <property type="entry name" value="Transferase(Phosphotransferase) domain 1"/>
    <property type="match status" value="2"/>
</dbReference>
<comment type="caution">
    <text evidence="9">The sequence shown here is derived from an EMBL/GenBank/DDBJ whole genome shotgun (WGS) entry which is preliminary data.</text>
</comment>
<feature type="region of interest" description="Disordered" evidence="7">
    <location>
        <begin position="1457"/>
        <end position="1490"/>
    </location>
</feature>
<keyword evidence="4 6" id="KW-0067">ATP-binding</keyword>
<gene>
    <name evidence="9" type="ORF">ABL78_0448</name>
</gene>
<dbReference type="FunFam" id="1.10.510.10:FF:001372">
    <property type="entry name" value="eIF-2 alpha kinase"/>
    <property type="match status" value="1"/>
</dbReference>
<feature type="compositionally biased region" description="Basic and acidic residues" evidence="7">
    <location>
        <begin position="1168"/>
        <end position="1178"/>
    </location>
</feature>
<feature type="compositionally biased region" description="Acidic residues" evidence="7">
    <location>
        <begin position="1136"/>
        <end position="1150"/>
    </location>
</feature>
<dbReference type="GO" id="GO:0005524">
    <property type="term" value="F:ATP binding"/>
    <property type="evidence" value="ECO:0007669"/>
    <property type="project" value="UniProtKB-UniRule"/>
</dbReference>
<dbReference type="SUPFAM" id="SSF56112">
    <property type="entry name" value="Protein kinase-like (PK-like)"/>
    <property type="match status" value="1"/>
</dbReference>
<dbReference type="InterPro" id="IPR011009">
    <property type="entry name" value="Kinase-like_dom_sf"/>
</dbReference>
<feature type="binding site" evidence="6">
    <location>
        <position position="959"/>
    </location>
    <ligand>
        <name>ATP</name>
        <dbReference type="ChEBI" id="CHEBI:30616"/>
    </ligand>
</feature>
<evidence type="ECO:0000313" key="9">
    <source>
        <dbReference type="EMBL" id="KPI90372.1"/>
    </source>
</evidence>
<dbReference type="GO" id="GO:0005634">
    <property type="term" value="C:nucleus"/>
    <property type="evidence" value="ECO:0007669"/>
    <property type="project" value="TreeGrafter"/>
</dbReference>
<accession>A0A0N1IBX3</accession>
<feature type="compositionally biased region" description="Acidic residues" evidence="7">
    <location>
        <begin position="1229"/>
        <end position="1240"/>
    </location>
</feature>
<feature type="compositionally biased region" description="Polar residues" evidence="7">
    <location>
        <begin position="133"/>
        <end position="144"/>
    </location>
</feature>
<feature type="domain" description="Protein kinase" evidence="8">
    <location>
        <begin position="930"/>
        <end position="1648"/>
    </location>
</feature>
<comment type="similarity">
    <text evidence="5">Belongs to the protein kinase superfamily. Ser/Thr protein kinase family. GCN2 subfamily.</text>
</comment>
<feature type="region of interest" description="Disordered" evidence="7">
    <location>
        <begin position="409"/>
        <end position="431"/>
    </location>
</feature>
<keyword evidence="10" id="KW-1185">Reference proteome</keyword>
<dbReference type="PROSITE" id="PS00107">
    <property type="entry name" value="PROTEIN_KINASE_ATP"/>
    <property type="match status" value="1"/>
</dbReference>
<name>A0A0N1IBX3_LEPSE</name>
<dbReference type="InterPro" id="IPR050339">
    <property type="entry name" value="CC_SR_Kinase"/>
</dbReference>
<dbReference type="Gene3D" id="3.30.200.20">
    <property type="entry name" value="Phosphorylase Kinase, domain 1"/>
    <property type="match status" value="1"/>
</dbReference>
<evidence type="ECO:0000256" key="7">
    <source>
        <dbReference type="SAM" id="MobiDB-lite"/>
    </source>
</evidence>
<dbReference type="SMART" id="SM00220">
    <property type="entry name" value="S_TKc"/>
    <property type="match status" value="1"/>
</dbReference>
<feature type="compositionally biased region" description="Polar residues" evidence="7">
    <location>
        <begin position="704"/>
        <end position="719"/>
    </location>
</feature>
<feature type="region of interest" description="Disordered" evidence="7">
    <location>
        <begin position="131"/>
        <end position="190"/>
    </location>
</feature>
<evidence type="ECO:0000256" key="6">
    <source>
        <dbReference type="PROSITE-ProRule" id="PRU10141"/>
    </source>
</evidence>
<organism evidence="9 10">
    <name type="scientific">Leptomonas seymouri</name>
    <dbReference type="NCBI Taxonomy" id="5684"/>
    <lineage>
        <taxon>Eukaryota</taxon>
        <taxon>Discoba</taxon>
        <taxon>Euglenozoa</taxon>
        <taxon>Kinetoplastea</taxon>
        <taxon>Metakinetoplastina</taxon>
        <taxon>Trypanosomatida</taxon>
        <taxon>Trypanosomatidae</taxon>
        <taxon>Leishmaniinae</taxon>
        <taxon>Leptomonas</taxon>
    </lineage>
</organism>
<dbReference type="Proteomes" id="UP000038009">
    <property type="component" value="Unassembled WGS sequence"/>
</dbReference>
<feature type="compositionally biased region" description="Low complexity" evidence="7">
    <location>
        <begin position="539"/>
        <end position="559"/>
    </location>
</feature>
<feature type="compositionally biased region" description="Low complexity" evidence="7">
    <location>
        <begin position="588"/>
        <end position="600"/>
    </location>
</feature>
<dbReference type="PANTHER" id="PTHR11042">
    <property type="entry name" value="EUKARYOTIC TRANSLATION INITIATION FACTOR 2-ALPHA KINASE EIF2-ALPHA KINASE -RELATED"/>
    <property type="match status" value="1"/>
</dbReference>
<dbReference type="GO" id="GO:0004672">
    <property type="term" value="F:protein kinase activity"/>
    <property type="evidence" value="ECO:0007669"/>
    <property type="project" value="InterPro"/>
</dbReference>
<reference evidence="9 10" key="1">
    <citation type="journal article" date="2015" name="PLoS Pathog.">
        <title>Leptomonas seymouri: Adaptations to the Dixenous Life Cycle Analyzed by Genome Sequencing, Transcriptome Profiling and Co-infection with Leishmania donovani.</title>
        <authorList>
            <person name="Kraeva N."/>
            <person name="Butenko A."/>
            <person name="Hlavacova J."/>
            <person name="Kostygov A."/>
            <person name="Myskova J."/>
            <person name="Grybchuk D."/>
            <person name="Lestinova T."/>
            <person name="Votypka J."/>
            <person name="Volf P."/>
            <person name="Opperdoes F."/>
            <person name="Flegontov P."/>
            <person name="Lukes J."/>
            <person name="Yurchenko V."/>
        </authorList>
    </citation>
    <scope>NUCLEOTIDE SEQUENCE [LARGE SCALE GENOMIC DNA]</scope>
    <source>
        <strain evidence="9 10">ATCC 30220</strain>
    </source>
</reference>
<evidence type="ECO:0000256" key="4">
    <source>
        <dbReference type="ARBA" id="ARBA00022840"/>
    </source>
</evidence>
<dbReference type="OrthoDB" id="1405469at2759"/>
<dbReference type="Pfam" id="PF00069">
    <property type="entry name" value="Pkinase"/>
    <property type="match status" value="2"/>
</dbReference>
<feature type="region of interest" description="Disordered" evidence="7">
    <location>
        <begin position="1136"/>
        <end position="1251"/>
    </location>
</feature>
<dbReference type="PROSITE" id="PS50011">
    <property type="entry name" value="PROTEIN_KINASE_DOM"/>
    <property type="match status" value="1"/>
</dbReference>
<evidence type="ECO:0000256" key="2">
    <source>
        <dbReference type="ARBA" id="ARBA00022741"/>
    </source>
</evidence>
<dbReference type="OMA" id="LQMELCQ"/>
<dbReference type="EMBL" id="LJSK01000006">
    <property type="protein sequence ID" value="KPI90372.1"/>
    <property type="molecule type" value="Genomic_DNA"/>
</dbReference>
<dbReference type="InterPro" id="IPR000719">
    <property type="entry name" value="Prot_kinase_dom"/>
</dbReference>
<keyword evidence="1" id="KW-0808">Transferase</keyword>
<feature type="compositionally biased region" description="Basic and acidic residues" evidence="7">
    <location>
        <begin position="881"/>
        <end position="896"/>
    </location>
</feature>
<dbReference type="PANTHER" id="PTHR11042:SF189">
    <property type="entry name" value="PROTEIN KINASE DOMAIN-CONTAINING PROTEIN"/>
    <property type="match status" value="1"/>
</dbReference>
<protein>
    <recommendedName>
        <fullName evidence="8">Protein kinase domain-containing protein</fullName>
    </recommendedName>
</protein>
<feature type="region of interest" description="Disordered" evidence="7">
    <location>
        <begin position="692"/>
        <end position="719"/>
    </location>
</feature>
<keyword evidence="2 6" id="KW-0547">Nucleotide-binding</keyword>
<evidence type="ECO:0000256" key="3">
    <source>
        <dbReference type="ARBA" id="ARBA00022777"/>
    </source>
</evidence>
<feature type="compositionally biased region" description="Polar residues" evidence="7">
    <location>
        <begin position="409"/>
        <end position="419"/>
    </location>
</feature>
<feature type="compositionally biased region" description="Polar residues" evidence="7">
    <location>
        <begin position="171"/>
        <end position="183"/>
    </location>
</feature>
<feature type="compositionally biased region" description="Polar residues" evidence="7">
    <location>
        <begin position="153"/>
        <end position="163"/>
    </location>
</feature>
<evidence type="ECO:0000313" key="10">
    <source>
        <dbReference type="Proteomes" id="UP000038009"/>
    </source>
</evidence>
<proteinExistence type="inferred from homology"/>
<keyword evidence="3" id="KW-0418">Kinase</keyword>